<protein>
    <submittedName>
        <fullName evidence="2">Aldo/keto reductase</fullName>
    </submittedName>
</protein>
<dbReference type="InterPro" id="IPR023210">
    <property type="entry name" value="NADP_OxRdtase_dom"/>
</dbReference>
<dbReference type="Pfam" id="PF00248">
    <property type="entry name" value="Aldo_ket_red"/>
    <property type="match status" value="1"/>
</dbReference>
<reference evidence="2 3" key="1">
    <citation type="submission" date="2023-09" db="EMBL/GenBank/DDBJ databases">
        <authorList>
            <person name="Rey-Velasco X."/>
        </authorList>
    </citation>
    <scope>NUCLEOTIDE SEQUENCE [LARGE SCALE GENOMIC DNA]</scope>
    <source>
        <strain evidence="2 3">F188</strain>
    </source>
</reference>
<dbReference type="SUPFAM" id="SSF51430">
    <property type="entry name" value="NAD(P)-linked oxidoreductase"/>
    <property type="match status" value="1"/>
</dbReference>
<dbReference type="PANTHER" id="PTHR43312">
    <property type="entry name" value="D-THREO-ALDOSE 1-DEHYDROGENASE"/>
    <property type="match status" value="1"/>
</dbReference>
<sequence length="278" mass="31657">MKVSEKLGLGTVQFGLSYGISNKHGKTSKEEVQKILSSARENGIEMLDSASAYGNAEEVLGTSHISSFKLVSKFLPPLEGEKVLDQLRKSFENLRLDHIYGYLAHRPIELLNHPEQWEELQNFKAEGTVEKIGFSLNEPEELEKLLEKGYKPDLVQVPYNYFDRRFESAIQKLKEQGCEIHTRSAFLQGLFFMDPNELSEYFDEVKSLLKQLREIELLNGALLKFVLERPFIDKVITGVENEAQLLQNIDSIEKAPALPKLTETVSDNVLIPSRWAKS</sequence>
<dbReference type="EMBL" id="JAVRHM010000008">
    <property type="protein sequence ID" value="MDT0689809.1"/>
    <property type="molecule type" value="Genomic_DNA"/>
</dbReference>
<evidence type="ECO:0000313" key="2">
    <source>
        <dbReference type="EMBL" id="MDT0689809.1"/>
    </source>
</evidence>
<dbReference type="RefSeq" id="WP_311683712.1">
    <property type="nucleotide sequence ID" value="NZ_JAVRHM010000008.1"/>
</dbReference>
<comment type="caution">
    <text evidence="2">The sequence shown here is derived from an EMBL/GenBank/DDBJ whole genome shotgun (WGS) entry which is preliminary data.</text>
</comment>
<dbReference type="PANTHER" id="PTHR43312:SF1">
    <property type="entry name" value="NADP-DEPENDENT OXIDOREDUCTASE DOMAIN-CONTAINING PROTEIN"/>
    <property type="match status" value="1"/>
</dbReference>
<evidence type="ECO:0000259" key="1">
    <source>
        <dbReference type="Pfam" id="PF00248"/>
    </source>
</evidence>
<evidence type="ECO:0000313" key="3">
    <source>
        <dbReference type="Proteomes" id="UP001261624"/>
    </source>
</evidence>
<gene>
    <name evidence="2" type="ORF">RM549_08435</name>
</gene>
<feature type="domain" description="NADP-dependent oxidoreductase" evidence="1">
    <location>
        <begin position="6"/>
        <end position="253"/>
    </location>
</feature>
<dbReference type="InterPro" id="IPR036812">
    <property type="entry name" value="NAD(P)_OxRdtase_dom_sf"/>
</dbReference>
<keyword evidence="3" id="KW-1185">Reference proteome</keyword>
<proteinExistence type="predicted"/>
<name>A0ABU3E1C9_9FLAO</name>
<dbReference type="Gene3D" id="3.20.20.100">
    <property type="entry name" value="NADP-dependent oxidoreductase domain"/>
    <property type="match status" value="1"/>
</dbReference>
<organism evidence="2 3">
    <name type="scientific">Autumnicola patrickiae</name>
    <dbReference type="NCBI Taxonomy" id="3075591"/>
    <lineage>
        <taxon>Bacteria</taxon>
        <taxon>Pseudomonadati</taxon>
        <taxon>Bacteroidota</taxon>
        <taxon>Flavobacteriia</taxon>
        <taxon>Flavobacteriales</taxon>
        <taxon>Flavobacteriaceae</taxon>
        <taxon>Autumnicola</taxon>
    </lineage>
</organism>
<dbReference type="CDD" id="cd19097">
    <property type="entry name" value="AKR_unchar"/>
    <property type="match status" value="1"/>
</dbReference>
<accession>A0ABU3E1C9</accession>
<dbReference type="Proteomes" id="UP001261624">
    <property type="component" value="Unassembled WGS sequence"/>
</dbReference>
<dbReference type="InterPro" id="IPR053135">
    <property type="entry name" value="AKR2_Oxidoreductase"/>
</dbReference>